<evidence type="ECO:0000313" key="2">
    <source>
        <dbReference type="Proteomes" id="UP000828048"/>
    </source>
</evidence>
<dbReference type="Proteomes" id="UP000828048">
    <property type="component" value="Chromosome 5"/>
</dbReference>
<accession>A0ACB7Y548</accession>
<organism evidence="1 2">
    <name type="scientific">Vaccinium darrowii</name>
    <dbReference type="NCBI Taxonomy" id="229202"/>
    <lineage>
        <taxon>Eukaryota</taxon>
        <taxon>Viridiplantae</taxon>
        <taxon>Streptophyta</taxon>
        <taxon>Embryophyta</taxon>
        <taxon>Tracheophyta</taxon>
        <taxon>Spermatophyta</taxon>
        <taxon>Magnoliopsida</taxon>
        <taxon>eudicotyledons</taxon>
        <taxon>Gunneridae</taxon>
        <taxon>Pentapetalae</taxon>
        <taxon>asterids</taxon>
        <taxon>Ericales</taxon>
        <taxon>Ericaceae</taxon>
        <taxon>Vaccinioideae</taxon>
        <taxon>Vaccinieae</taxon>
        <taxon>Vaccinium</taxon>
    </lineage>
</organism>
<sequence>MRRGGDIYLASFIVYFLSFFVLPGHPSESLSSSLFPLEVRLAQGEDIPLGPLFLGNLYYQLDSLYTDMERSSRRYEIWSYIHTSFLCAFLYSHFPSSAREPVAYSKTVEVFISDENGVPTVVHEPRKLIFSMRWHGKVCVTP</sequence>
<name>A0ACB7Y548_9ERIC</name>
<proteinExistence type="predicted"/>
<evidence type="ECO:0000313" key="1">
    <source>
        <dbReference type="EMBL" id="KAH7848065.1"/>
    </source>
</evidence>
<gene>
    <name evidence="1" type="ORF">Vadar_033347</name>
</gene>
<reference evidence="1 2" key="1">
    <citation type="journal article" date="2021" name="Hortic Res">
        <title>High-quality reference genome and annotation aids understanding of berry development for evergreen blueberry (Vaccinium darrowii).</title>
        <authorList>
            <person name="Yu J."/>
            <person name="Hulse-Kemp A.M."/>
            <person name="Babiker E."/>
            <person name="Staton M."/>
        </authorList>
    </citation>
    <scope>NUCLEOTIDE SEQUENCE [LARGE SCALE GENOMIC DNA]</scope>
    <source>
        <strain evidence="2">cv. NJ 8807/NJ 8810</strain>
        <tissue evidence="1">Young leaf</tissue>
    </source>
</reference>
<protein>
    <submittedName>
        <fullName evidence="1">Uncharacterized protein</fullName>
    </submittedName>
</protein>
<dbReference type="EMBL" id="CM037155">
    <property type="protein sequence ID" value="KAH7848065.1"/>
    <property type="molecule type" value="Genomic_DNA"/>
</dbReference>
<comment type="caution">
    <text evidence="1">The sequence shown here is derived from an EMBL/GenBank/DDBJ whole genome shotgun (WGS) entry which is preliminary data.</text>
</comment>
<keyword evidence="2" id="KW-1185">Reference proteome</keyword>